<evidence type="ECO:0000256" key="4">
    <source>
        <dbReference type="ARBA" id="ARBA00023125"/>
    </source>
</evidence>
<dbReference type="InterPro" id="IPR052360">
    <property type="entry name" value="Transcr_Regulatory_Proteins"/>
</dbReference>
<comment type="caution">
    <text evidence="8">The sequence shown here is derived from an EMBL/GenBank/DDBJ whole genome shotgun (WGS) entry which is preliminary data.</text>
</comment>
<keyword evidence="2" id="KW-0862">Zinc</keyword>
<feature type="chain" id="PRO_5019436048" evidence="7">
    <location>
        <begin position="27"/>
        <end position="316"/>
    </location>
</feature>
<evidence type="ECO:0000313" key="9">
    <source>
        <dbReference type="Proteomes" id="UP000288168"/>
    </source>
</evidence>
<protein>
    <submittedName>
        <fullName evidence="8">Uncharacterized protein</fullName>
    </submittedName>
</protein>
<proteinExistence type="predicted"/>
<dbReference type="GO" id="GO:0046872">
    <property type="term" value="F:metal ion binding"/>
    <property type="evidence" value="ECO:0007669"/>
    <property type="project" value="UniProtKB-KW"/>
</dbReference>
<dbReference type="PANTHER" id="PTHR36206:SF12">
    <property type="entry name" value="ASPERCRYPTIN BIOSYNTHESIS CLUSTER-SPECIFIC TRANSCRIPTION REGULATOR ATNN-RELATED"/>
    <property type="match status" value="1"/>
</dbReference>
<sequence length="316" mass="36088">MAVKTTLNVHRTLVCCLLFVSFEALAGRYGELFRHLRAGNQLFHDIYDTSLRTSTPEERVVTEKLIEMFCRLGVESSNFMDEHSLSGVSQWYRNNLSPKVSSDLPFKDLDEASYELRQLDLQQEDKPWDTEREIEIQGGYGEGEEPPRIGDTLRQWSSRFEALAQLQGTHLSTEAASQLQNLRLRQRFWQMTINAFSSEEALSDPQTFSPFMDMAQGVAAPFTTMNQSTFSLDGDLISGLSFVMSITRDHGIKSQALNLLRKLNRREGIWDSRDVVKMHELIISGECDSEPEECDLWCVREAPAGIPGIIEQLRRR</sequence>
<evidence type="ECO:0000256" key="7">
    <source>
        <dbReference type="SAM" id="SignalP"/>
    </source>
</evidence>
<keyword evidence="3" id="KW-0805">Transcription regulation</keyword>
<evidence type="ECO:0000256" key="6">
    <source>
        <dbReference type="ARBA" id="ARBA00023242"/>
    </source>
</evidence>
<keyword evidence="4" id="KW-0238">DNA-binding</keyword>
<accession>A0A428NXI7</accession>
<evidence type="ECO:0000256" key="1">
    <source>
        <dbReference type="ARBA" id="ARBA00022723"/>
    </source>
</evidence>
<feature type="signal peptide" evidence="7">
    <location>
        <begin position="1"/>
        <end position="26"/>
    </location>
</feature>
<evidence type="ECO:0000313" key="8">
    <source>
        <dbReference type="EMBL" id="RSL45515.1"/>
    </source>
</evidence>
<keyword evidence="9" id="KW-1185">Reference proteome</keyword>
<keyword evidence="6" id="KW-0539">Nucleus</keyword>
<dbReference type="PANTHER" id="PTHR36206">
    <property type="entry name" value="ASPERCRYPTIN BIOSYNTHESIS CLUSTER-SPECIFIC TRANSCRIPTION REGULATOR ATNN-RELATED"/>
    <property type="match status" value="1"/>
</dbReference>
<dbReference type="OrthoDB" id="2593732at2759"/>
<evidence type="ECO:0000256" key="2">
    <source>
        <dbReference type="ARBA" id="ARBA00022833"/>
    </source>
</evidence>
<keyword evidence="1" id="KW-0479">Metal-binding</keyword>
<reference evidence="8 9" key="1">
    <citation type="submission" date="2017-06" db="EMBL/GenBank/DDBJ databases">
        <title>Comparative genomic analysis of Ambrosia Fusariam Clade fungi.</title>
        <authorList>
            <person name="Stajich J.E."/>
            <person name="Carrillo J."/>
            <person name="Kijimoto T."/>
            <person name="Eskalen A."/>
            <person name="O'Donnell K."/>
            <person name="Kasson M."/>
        </authorList>
    </citation>
    <scope>NUCLEOTIDE SEQUENCE [LARGE SCALE GENOMIC DNA]</scope>
    <source>
        <strain evidence="8 9">NRRL62584</strain>
    </source>
</reference>
<keyword evidence="5" id="KW-0804">Transcription</keyword>
<name>A0A428NXI7_9HYPO</name>
<organism evidence="8 9">
    <name type="scientific">Fusarium duplospermum</name>
    <dbReference type="NCBI Taxonomy" id="1325734"/>
    <lineage>
        <taxon>Eukaryota</taxon>
        <taxon>Fungi</taxon>
        <taxon>Dikarya</taxon>
        <taxon>Ascomycota</taxon>
        <taxon>Pezizomycotina</taxon>
        <taxon>Sordariomycetes</taxon>
        <taxon>Hypocreomycetidae</taxon>
        <taxon>Hypocreales</taxon>
        <taxon>Nectriaceae</taxon>
        <taxon>Fusarium</taxon>
        <taxon>Fusarium solani species complex</taxon>
    </lineage>
</organism>
<dbReference type="STRING" id="1325734.A0A428NXI7"/>
<evidence type="ECO:0000256" key="3">
    <source>
        <dbReference type="ARBA" id="ARBA00023015"/>
    </source>
</evidence>
<gene>
    <name evidence="8" type="ORF">CEP54_014236</name>
</gene>
<dbReference type="GO" id="GO:0003677">
    <property type="term" value="F:DNA binding"/>
    <property type="evidence" value="ECO:0007669"/>
    <property type="project" value="UniProtKB-KW"/>
</dbReference>
<dbReference type="Proteomes" id="UP000288168">
    <property type="component" value="Unassembled WGS sequence"/>
</dbReference>
<keyword evidence="7" id="KW-0732">Signal</keyword>
<dbReference type="AlphaFoldDB" id="A0A428NXI7"/>
<dbReference type="EMBL" id="NKCI01000261">
    <property type="protein sequence ID" value="RSL45515.1"/>
    <property type="molecule type" value="Genomic_DNA"/>
</dbReference>
<evidence type="ECO:0000256" key="5">
    <source>
        <dbReference type="ARBA" id="ARBA00023163"/>
    </source>
</evidence>